<dbReference type="AlphaFoldDB" id="A0A9N8WQB3"/>
<dbReference type="Proteomes" id="UP000789375">
    <property type="component" value="Unassembled WGS sequence"/>
</dbReference>
<protein>
    <submittedName>
        <fullName evidence="1">14694_t:CDS:1</fullName>
    </submittedName>
</protein>
<keyword evidence="2" id="KW-1185">Reference proteome</keyword>
<sequence length="132" mass="15650">REDLNGEDVRKWYDGYVYNPRFQNAYWTRMKFITKHRIIPNFEVRIDRVLNLPFFNSGQRSYQSEYVYHAFCLGMFVVARDRGYNVDSNHEAGKGRFVIRIVHKSDAVIDMAIVIEFKVVDDKESSESVRSN</sequence>
<organism evidence="1 2">
    <name type="scientific">Funneliformis mosseae</name>
    <name type="common">Endomycorrhizal fungus</name>
    <name type="synonym">Glomus mosseae</name>
    <dbReference type="NCBI Taxonomy" id="27381"/>
    <lineage>
        <taxon>Eukaryota</taxon>
        <taxon>Fungi</taxon>
        <taxon>Fungi incertae sedis</taxon>
        <taxon>Mucoromycota</taxon>
        <taxon>Glomeromycotina</taxon>
        <taxon>Glomeromycetes</taxon>
        <taxon>Glomerales</taxon>
        <taxon>Glomeraceae</taxon>
        <taxon>Funneliformis</taxon>
    </lineage>
</organism>
<reference evidence="1" key="1">
    <citation type="submission" date="2021-06" db="EMBL/GenBank/DDBJ databases">
        <authorList>
            <person name="Kallberg Y."/>
            <person name="Tangrot J."/>
            <person name="Rosling A."/>
        </authorList>
    </citation>
    <scope>NUCLEOTIDE SEQUENCE</scope>
    <source>
        <strain evidence="1">87-6 pot B 2015</strain>
    </source>
</reference>
<comment type="caution">
    <text evidence="1">The sequence shown here is derived from an EMBL/GenBank/DDBJ whole genome shotgun (WGS) entry which is preliminary data.</text>
</comment>
<proteinExistence type="predicted"/>
<evidence type="ECO:0000313" key="1">
    <source>
        <dbReference type="EMBL" id="CAG8494495.1"/>
    </source>
</evidence>
<feature type="non-terminal residue" evidence="1">
    <location>
        <position position="132"/>
    </location>
</feature>
<accession>A0A9N8WQB3</accession>
<name>A0A9N8WQB3_FUNMO</name>
<evidence type="ECO:0000313" key="2">
    <source>
        <dbReference type="Proteomes" id="UP000789375"/>
    </source>
</evidence>
<gene>
    <name evidence="1" type="ORF">FMOSSE_LOCUS3707</name>
</gene>
<dbReference type="EMBL" id="CAJVPP010000572">
    <property type="protein sequence ID" value="CAG8494495.1"/>
    <property type="molecule type" value="Genomic_DNA"/>
</dbReference>